<evidence type="ECO:0000256" key="1">
    <source>
        <dbReference type="SAM" id="Phobius"/>
    </source>
</evidence>
<protein>
    <submittedName>
        <fullName evidence="2">Uncharacterized protein</fullName>
    </submittedName>
</protein>
<organism evidence="2 3">
    <name type="scientific">Epilithonimonas xixisoli</name>
    <dbReference type="NCBI Taxonomy" id="1476462"/>
    <lineage>
        <taxon>Bacteria</taxon>
        <taxon>Pseudomonadati</taxon>
        <taxon>Bacteroidota</taxon>
        <taxon>Flavobacteriia</taxon>
        <taxon>Flavobacteriales</taxon>
        <taxon>Weeksellaceae</taxon>
        <taxon>Chryseobacterium group</taxon>
        <taxon>Epilithonimonas</taxon>
    </lineage>
</organism>
<dbReference type="Proteomes" id="UP000295313">
    <property type="component" value="Unassembled WGS sequence"/>
</dbReference>
<sequence length="102" mass="11957">MNNFFQKLYKSEYFTFIILLLFVGSATFTKFAQSVIDNFTVVIILNIVFIILLLIFLFRYMQSTTYKNFSPRVKFGMWAGIIYLFVRICLLILALINEISIG</sequence>
<feature type="transmembrane region" description="Helical" evidence="1">
    <location>
        <begin position="12"/>
        <end position="33"/>
    </location>
</feature>
<keyword evidence="1" id="KW-1133">Transmembrane helix</keyword>
<keyword evidence="1" id="KW-0812">Transmembrane</keyword>
<feature type="transmembrane region" description="Helical" evidence="1">
    <location>
        <begin position="39"/>
        <end position="61"/>
    </location>
</feature>
<gene>
    <name evidence="2" type="ORF">B0I22_0607</name>
</gene>
<comment type="caution">
    <text evidence="2">The sequence shown here is derived from an EMBL/GenBank/DDBJ whole genome shotgun (WGS) entry which is preliminary data.</text>
</comment>
<dbReference type="AlphaFoldDB" id="A0A4R8I8U4"/>
<keyword evidence="1" id="KW-0472">Membrane</keyword>
<reference evidence="2 3" key="1">
    <citation type="submission" date="2019-03" db="EMBL/GenBank/DDBJ databases">
        <title>Genomic Encyclopedia of Type Strains, Phase III (KMG-III): the genomes of soil and plant-associated and newly described type strains.</title>
        <authorList>
            <person name="Whitman W."/>
        </authorList>
    </citation>
    <scope>NUCLEOTIDE SEQUENCE [LARGE SCALE GENOMIC DNA]</scope>
    <source>
        <strain evidence="2 3">CGMCC 1.12802</strain>
    </source>
</reference>
<proteinExistence type="predicted"/>
<name>A0A4R8I8U4_9FLAO</name>
<keyword evidence="3" id="KW-1185">Reference proteome</keyword>
<accession>A0A4R8I8U4</accession>
<feature type="transmembrane region" description="Helical" evidence="1">
    <location>
        <begin position="73"/>
        <end position="96"/>
    </location>
</feature>
<evidence type="ECO:0000313" key="2">
    <source>
        <dbReference type="EMBL" id="TDX86478.1"/>
    </source>
</evidence>
<evidence type="ECO:0000313" key="3">
    <source>
        <dbReference type="Proteomes" id="UP000295313"/>
    </source>
</evidence>
<dbReference type="EMBL" id="SOEO01000001">
    <property type="protein sequence ID" value="TDX86478.1"/>
    <property type="molecule type" value="Genomic_DNA"/>
</dbReference>